<evidence type="ECO:0000313" key="1">
    <source>
        <dbReference type="EMBL" id="KAF6030269.1"/>
    </source>
</evidence>
<dbReference type="Proteomes" id="UP000593567">
    <property type="component" value="Unassembled WGS sequence"/>
</dbReference>
<sequence length="237" mass="26778">METERIVTEMKEERSRLKARLTTATKRLSSNSQTNLEQSRKELEDIYQELLTVHFQYSEMVENNDTFSTYRTVSGLNLNEYLENIEDFDLSNLHDCIFKLRQAIKVCKCDLTGDQYFGQTKSPQPQPQPRISRVSFDTQELVGGIAQSTSFSPSLESRNNNLAGYGSASQGRLSNFDTSVVSAYKNGSSKASGYPLPDLNSDENSELSSGISTFRKSKFIKVLLPTFSGDRRAWVDF</sequence>
<accession>A0A7J7JV48</accession>
<reference evidence="1" key="1">
    <citation type="submission" date="2020-06" db="EMBL/GenBank/DDBJ databases">
        <title>Draft genome of Bugula neritina, a colonial animal packing powerful symbionts and potential medicines.</title>
        <authorList>
            <person name="Rayko M."/>
        </authorList>
    </citation>
    <scope>NUCLEOTIDE SEQUENCE [LARGE SCALE GENOMIC DNA]</scope>
    <source>
        <strain evidence="1">Kwan_BN1</strain>
    </source>
</reference>
<evidence type="ECO:0000313" key="2">
    <source>
        <dbReference type="Proteomes" id="UP000593567"/>
    </source>
</evidence>
<comment type="caution">
    <text evidence="1">The sequence shown here is derived from an EMBL/GenBank/DDBJ whole genome shotgun (WGS) entry which is preliminary data.</text>
</comment>
<protein>
    <submittedName>
        <fullName evidence="1">Uncharacterized protein</fullName>
    </submittedName>
</protein>
<organism evidence="1 2">
    <name type="scientific">Bugula neritina</name>
    <name type="common">Brown bryozoan</name>
    <name type="synonym">Sertularia neritina</name>
    <dbReference type="NCBI Taxonomy" id="10212"/>
    <lineage>
        <taxon>Eukaryota</taxon>
        <taxon>Metazoa</taxon>
        <taxon>Spiralia</taxon>
        <taxon>Lophotrochozoa</taxon>
        <taxon>Bryozoa</taxon>
        <taxon>Gymnolaemata</taxon>
        <taxon>Cheilostomatida</taxon>
        <taxon>Flustrina</taxon>
        <taxon>Buguloidea</taxon>
        <taxon>Bugulidae</taxon>
        <taxon>Bugula</taxon>
    </lineage>
</organism>
<name>A0A7J7JV48_BUGNE</name>
<gene>
    <name evidence="1" type="ORF">EB796_011423</name>
</gene>
<proteinExistence type="predicted"/>
<dbReference type="AlphaFoldDB" id="A0A7J7JV48"/>
<dbReference type="EMBL" id="VXIV02001725">
    <property type="protein sequence ID" value="KAF6030269.1"/>
    <property type="molecule type" value="Genomic_DNA"/>
</dbReference>
<keyword evidence="2" id="KW-1185">Reference proteome</keyword>